<protein>
    <recommendedName>
        <fullName evidence="1">Halobacterial output domain-containing protein</fullName>
    </recommendedName>
</protein>
<feature type="domain" description="Halobacterial output" evidence="1">
    <location>
        <begin position="21"/>
        <end position="87"/>
    </location>
</feature>
<dbReference type="Proteomes" id="UP001253439">
    <property type="component" value="Unassembled WGS sequence"/>
</dbReference>
<dbReference type="InterPro" id="IPR040624">
    <property type="entry name" value="HalOD1"/>
</dbReference>
<proteinExistence type="predicted"/>
<dbReference type="AlphaFoldDB" id="A0AAE4EWA0"/>
<keyword evidence="3" id="KW-1185">Reference proteome</keyword>
<gene>
    <name evidence="2" type="ORF">NDI54_03570</name>
</gene>
<name>A0AAE4EWA0_9EURY</name>
<dbReference type="EMBL" id="JAMQOM010000001">
    <property type="protein sequence ID" value="MDS0220427.1"/>
    <property type="molecule type" value="Genomic_DNA"/>
</dbReference>
<comment type="caution">
    <text evidence="2">The sequence shown here is derived from an EMBL/GenBank/DDBJ whole genome shotgun (WGS) entry which is preliminary data.</text>
</comment>
<organism evidence="2 3">
    <name type="scientific">Haloarcula terrestris</name>
    <dbReference type="NCBI Taxonomy" id="2950533"/>
    <lineage>
        <taxon>Archaea</taxon>
        <taxon>Methanobacteriati</taxon>
        <taxon>Methanobacteriota</taxon>
        <taxon>Stenosarchaea group</taxon>
        <taxon>Halobacteria</taxon>
        <taxon>Halobacteriales</taxon>
        <taxon>Haloarculaceae</taxon>
        <taxon>Haloarcula</taxon>
    </lineage>
</organism>
<dbReference type="Pfam" id="PF18545">
    <property type="entry name" value="HalOD1"/>
    <property type="match status" value="1"/>
</dbReference>
<evidence type="ECO:0000313" key="3">
    <source>
        <dbReference type="Proteomes" id="UP001253439"/>
    </source>
</evidence>
<sequence length="88" mass="9041">MRKSTVSGISPAVIEAHGPEQSIITAVVRAVAAVEGRPTKSLPPLGDSINPDALTACIDDSNTDAHVAFDYSGHRVVVDTDGTVTVDG</sequence>
<reference evidence="2 3" key="1">
    <citation type="submission" date="2022-06" db="EMBL/GenBank/DDBJ databases">
        <title>Haloarcula sp. a new haloarchaeum isolate from saline soil.</title>
        <authorList>
            <person name="Strakova D."/>
            <person name="Galisteo C."/>
            <person name="Sanchez-Porro C."/>
            <person name="Ventosa A."/>
        </authorList>
    </citation>
    <scope>NUCLEOTIDE SEQUENCE [LARGE SCALE GENOMIC DNA]</scope>
    <source>
        <strain evidence="2 3">S1AR25-5A</strain>
    </source>
</reference>
<evidence type="ECO:0000259" key="1">
    <source>
        <dbReference type="Pfam" id="PF18545"/>
    </source>
</evidence>
<evidence type="ECO:0000313" key="2">
    <source>
        <dbReference type="EMBL" id="MDS0220427.1"/>
    </source>
</evidence>
<accession>A0AAE4EWA0</accession>
<dbReference type="RefSeq" id="WP_310895099.1">
    <property type="nucleotide sequence ID" value="NZ_JAMQOM010000001.1"/>
</dbReference>